<accession>A0ABW2WYY6</accession>
<dbReference type="Proteomes" id="UP001596915">
    <property type="component" value="Unassembled WGS sequence"/>
</dbReference>
<protein>
    <submittedName>
        <fullName evidence="2">Uncharacterized protein</fullName>
    </submittedName>
</protein>
<proteinExistence type="predicted"/>
<evidence type="ECO:0000256" key="1">
    <source>
        <dbReference type="ARBA" id="ARBA00022747"/>
    </source>
</evidence>
<organism evidence="2 3">
    <name type="scientific">Streptomyces sanglieri</name>
    <dbReference type="NCBI Taxonomy" id="193460"/>
    <lineage>
        <taxon>Bacteria</taxon>
        <taxon>Bacillati</taxon>
        <taxon>Actinomycetota</taxon>
        <taxon>Actinomycetes</taxon>
        <taxon>Kitasatosporales</taxon>
        <taxon>Streptomycetaceae</taxon>
        <taxon>Streptomyces</taxon>
    </lineage>
</organism>
<dbReference type="PANTHER" id="PTHR30195">
    <property type="entry name" value="TYPE I SITE-SPECIFIC DEOXYRIBONUCLEASE PROTEIN SUBUNIT M AND R"/>
    <property type="match status" value="1"/>
</dbReference>
<sequence length="298" mass="33492">MGITSLKVEEQREDLLAALEDPLLRADFDELARDFLTALNAVLPRPEALKYEAFAGLLGEVQYLARRRYLDGRDDFSPRRYGAKIRQLMARHLKVTNIEQRVPPIDLTASDFMERVNANSDARTRVSYMSSSVKVRIAAEIGSDRARYTRFSRRLDEILQQMQDDFEKAAADLTRLVGDMNTNDAEDTGAGSGLDPLTERPVHGLLVQELEEGAPTPPGADLTAAARALTVEIAGHVRSPDIVHLTDTRDRVRKQLRVSLERHVSLDWEDTGPLAGLLVELAVERRDDFLRYGERNGR</sequence>
<keyword evidence="3" id="KW-1185">Reference proteome</keyword>
<dbReference type="InterPro" id="IPR051268">
    <property type="entry name" value="Type-I_R_enzyme_R_subunit"/>
</dbReference>
<evidence type="ECO:0000313" key="3">
    <source>
        <dbReference type="Proteomes" id="UP001596915"/>
    </source>
</evidence>
<keyword evidence="1" id="KW-0680">Restriction system</keyword>
<reference evidence="3" key="1">
    <citation type="journal article" date="2019" name="Int. J. Syst. Evol. Microbiol.">
        <title>The Global Catalogue of Microorganisms (GCM) 10K type strain sequencing project: providing services to taxonomists for standard genome sequencing and annotation.</title>
        <authorList>
            <consortium name="The Broad Institute Genomics Platform"/>
            <consortium name="The Broad Institute Genome Sequencing Center for Infectious Disease"/>
            <person name="Wu L."/>
            <person name="Ma J."/>
        </authorList>
    </citation>
    <scope>NUCLEOTIDE SEQUENCE [LARGE SCALE GENOMIC DNA]</scope>
    <source>
        <strain evidence="3">JCM 12607</strain>
    </source>
</reference>
<dbReference type="EMBL" id="JBHTGL010000008">
    <property type="protein sequence ID" value="MFD0624803.1"/>
    <property type="molecule type" value="Genomic_DNA"/>
</dbReference>
<name>A0ABW2WYY6_9ACTN</name>
<gene>
    <name evidence="2" type="ORF">ACFQ2K_20715</name>
</gene>
<evidence type="ECO:0000313" key="2">
    <source>
        <dbReference type="EMBL" id="MFD0624803.1"/>
    </source>
</evidence>
<dbReference type="PANTHER" id="PTHR30195:SF15">
    <property type="entry name" value="TYPE I RESTRICTION ENZYME HINDI ENDONUCLEASE SUBUNIT"/>
    <property type="match status" value="1"/>
</dbReference>
<comment type="caution">
    <text evidence="2">The sequence shown here is derived from an EMBL/GenBank/DDBJ whole genome shotgun (WGS) entry which is preliminary data.</text>
</comment>